<name>F8NIQ4_SERL9</name>
<keyword evidence="1" id="KW-1133">Transmembrane helix</keyword>
<feature type="transmembrane region" description="Helical" evidence="1">
    <location>
        <begin position="56"/>
        <end position="80"/>
    </location>
</feature>
<feature type="domain" description="DUF6534" evidence="2">
    <location>
        <begin position="195"/>
        <end position="280"/>
    </location>
</feature>
<dbReference type="Pfam" id="PF20152">
    <property type="entry name" value="DUF6534"/>
    <property type="match status" value="1"/>
</dbReference>
<proteinExistence type="predicted"/>
<accession>F8NIQ4</accession>
<dbReference type="HOGENOM" id="CLU_046025_5_0_1"/>
<dbReference type="Proteomes" id="UP000008064">
    <property type="component" value="Unassembled WGS sequence"/>
</dbReference>
<feature type="transmembrane region" description="Helical" evidence="1">
    <location>
        <begin position="222"/>
        <end position="250"/>
    </location>
</feature>
<feature type="transmembrane region" description="Helical" evidence="1">
    <location>
        <begin position="156"/>
        <end position="179"/>
    </location>
</feature>
<dbReference type="OrthoDB" id="3206554at2759"/>
<feature type="transmembrane region" description="Helical" evidence="1">
    <location>
        <begin position="191"/>
        <end position="210"/>
    </location>
</feature>
<evidence type="ECO:0000313" key="3">
    <source>
        <dbReference type="EMBL" id="EGO29969.1"/>
    </source>
</evidence>
<dbReference type="PANTHER" id="PTHR40465:SF1">
    <property type="entry name" value="DUF6534 DOMAIN-CONTAINING PROTEIN"/>
    <property type="match status" value="1"/>
</dbReference>
<reference evidence="3" key="1">
    <citation type="submission" date="2011-04" db="EMBL/GenBank/DDBJ databases">
        <title>Evolution of plant cell wall degrading machinery underlies the functional diversity of forest fungi.</title>
        <authorList>
            <consortium name="US DOE Joint Genome Institute (JGI-PGF)"/>
            <person name="Eastwood D.C."/>
            <person name="Floudas D."/>
            <person name="Binder M."/>
            <person name="Majcherczyk A."/>
            <person name="Schneider P."/>
            <person name="Aerts A."/>
            <person name="Asiegbu F.O."/>
            <person name="Baker S.E."/>
            <person name="Barry K."/>
            <person name="Bendiksby M."/>
            <person name="Blumentritt M."/>
            <person name="Coutinho P.M."/>
            <person name="Cullen D."/>
            <person name="Cullen D."/>
            <person name="Gathman A."/>
            <person name="Goodell B."/>
            <person name="Henrissat B."/>
            <person name="Ihrmark K."/>
            <person name="Kauserud H."/>
            <person name="Kohler A."/>
            <person name="LaButti K."/>
            <person name="Lapidus A."/>
            <person name="Lavin J.L."/>
            <person name="Lee Y.-H."/>
            <person name="Lindquist E."/>
            <person name="Lilly W."/>
            <person name="Lucas S."/>
            <person name="Morin E."/>
            <person name="Murat C."/>
            <person name="Oguiza J.A."/>
            <person name="Park J."/>
            <person name="Pisabarro A.G."/>
            <person name="Riley R."/>
            <person name="Rosling A."/>
            <person name="Salamov A."/>
            <person name="Schmidt O."/>
            <person name="Schmutz J."/>
            <person name="Skrede I."/>
            <person name="Stenlid J."/>
            <person name="Wiebenga A."/>
            <person name="Xie X."/>
            <person name="Kues U."/>
            <person name="Hibbett D.S."/>
            <person name="Hoffmeister D."/>
            <person name="Hogberg N."/>
            <person name="Martin F."/>
            <person name="Grigoriev I.V."/>
            <person name="Watkinson S.C."/>
        </authorList>
    </citation>
    <scope>NUCLEOTIDE SEQUENCE</scope>
    <source>
        <strain evidence="3">S7.9</strain>
    </source>
</reference>
<dbReference type="PANTHER" id="PTHR40465">
    <property type="entry name" value="CHROMOSOME 1, WHOLE GENOME SHOTGUN SEQUENCE"/>
    <property type="match status" value="1"/>
</dbReference>
<dbReference type="RefSeq" id="XP_007314211.1">
    <property type="nucleotide sequence ID" value="XM_007314149.1"/>
</dbReference>
<feature type="transmembrane region" description="Helical" evidence="1">
    <location>
        <begin position="127"/>
        <end position="144"/>
    </location>
</feature>
<sequence>MSIPIIPSSVTLPSFADVYGAALVGSWVAMGLYGLTTTQAYIYWVHYPKDSPWTKSLVAFLWVLGTIHSICMCHATYFHLIKVESDILVALSNIWSFNAAVLLYIISYITVTIYYINMIFQLSSDRFRWWLTGILVCFPIDISAKLTYFPNKALPALSFLALALDTCIHGFISPTVIILSEIAHDTIMPGFALQCVSDGSITISLCLLLYGKRTSFQRTRHILNNLIIYAASRGLITLLVTLVMVLAIAINPDQMWYGGIQFALVGLYTNSLMTMLNARRPSSDTTDASLEYGMNQKSHFGASGGKSENNTSVDIVVKKPANVEFIVLGRNGTNNSE</sequence>
<dbReference type="AlphaFoldDB" id="F8NIQ4"/>
<evidence type="ECO:0000259" key="2">
    <source>
        <dbReference type="Pfam" id="PF20152"/>
    </source>
</evidence>
<dbReference type="EMBL" id="GL945429">
    <property type="protein sequence ID" value="EGO29969.1"/>
    <property type="molecule type" value="Genomic_DNA"/>
</dbReference>
<feature type="transmembrane region" description="Helical" evidence="1">
    <location>
        <begin position="21"/>
        <end position="44"/>
    </location>
</feature>
<keyword evidence="1" id="KW-0812">Transmembrane</keyword>
<keyword evidence="1" id="KW-0472">Membrane</keyword>
<dbReference type="KEGG" id="sla:SERLADRAFT_458388"/>
<feature type="transmembrane region" description="Helical" evidence="1">
    <location>
        <begin position="256"/>
        <end position="276"/>
    </location>
</feature>
<gene>
    <name evidence="3" type="ORF">SERLADRAFT_458388</name>
</gene>
<organism>
    <name type="scientific">Serpula lacrymans var. lacrymans (strain S7.9)</name>
    <name type="common">Dry rot fungus</name>
    <dbReference type="NCBI Taxonomy" id="578457"/>
    <lineage>
        <taxon>Eukaryota</taxon>
        <taxon>Fungi</taxon>
        <taxon>Dikarya</taxon>
        <taxon>Basidiomycota</taxon>
        <taxon>Agaricomycotina</taxon>
        <taxon>Agaricomycetes</taxon>
        <taxon>Agaricomycetidae</taxon>
        <taxon>Boletales</taxon>
        <taxon>Coniophorineae</taxon>
        <taxon>Serpulaceae</taxon>
        <taxon>Serpula</taxon>
    </lineage>
</organism>
<protein>
    <recommendedName>
        <fullName evidence="2">DUF6534 domain-containing protein</fullName>
    </recommendedName>
</protein>
<feature type="transmembrane region" description="Helical" evidence="1">
    <location>
        <begin position="87"/>
        <end position="115"/>
    </location>
</feature>
<evidence type="ECO:0000256" key="1">
    <source>
        <dbReference type="SAM" id="Phobius"/>
    </source>
</evidence>
<dbReference type="InterPro" id="IPR045339">
    <property type="entry name" value="DUF6534"/>
</dbReference>
<dbReference type="GeneID" id="18817712"/>